<dbReference type="EMBL" id="LR796145">
    <property type="protein sequence ID" value="CAB4121316.1"/>
    <property type="molecule type" value="Genomic_DNA"/>
</dbReference>
<reference evidence="1" key="1">
    <citation type="submission" date="2020-04" db="EMBL/GenBank/DDBJ databases">
        <authorList>
            <person name="Chiriac C."/>
            <person name="Salcher M."/>
            <person name="Ghai R."/>
            <person name="Kavagutti S V."/>
        </authorList>
    </citation>
    <scope>NUCLEOTIDE SEQUENCE</scope>
</reference>
<organism evidence="1">
    <name type="scientific">uncultured Caudovirales phage</name>
    <dbReference type="NCBI Taxonomy" id="2100421"/>
    <lineage>
        <taxon>Viruses</taxon>
        <taxon>Duplodnaviria</taxon>
        <taxon>Heunggongvirae</taxon>
        <taxon>Uroviricota</taxon>
        <taxon>Caudoviricetes</taxon>
        <taxon>Peduoviridae</taxon>
        <taxon>Maltschvirus</taxon>
        <taxon>Maltschvirus maltsch</taxon>
    </lineage>
</organism>
<proteinExistence type="predicted"/>
<protein>
    <submittedName>
        <fullName evidence="1">Uncharacterized protein</fullName>
    </submittedName>
</protein>
<name>A0A6J5KJL4_9CAUD</name>
<accession>A0A6J5KJL4</accession>
<gene>
    <name evidence="1" type="ORF">UFOVP13_17</name>
</gene>
<sequence length="76" mass="8724">MNITIEENTLQSMLIESARRGAEQAFRRFVRYNYTEAARLLSITPKTLSKRVMEGKLKAVDGLITGEEIDRYLRGC</sequence>
<evidence type="ECO:0000313" key="1">
    <source>
        <dbReference type="EMBL" id="CAB4121316.1"/>
    </source>
</evidence>